<proteinExistence type="predicted"/>
<dbReference type="PANTHER" id="PTHR33377">
    <property type="entry name" value="OS10G0134700 PROTEIN-RELATED"/>
    <property type="match status" value="1"/>
</dbReference>
<accession>A0A8T0SL23</accession>
<protein>
    <recommendedName>
        <fullName evidence="3">NB-ARC domain-containing protein</fullName>
    </recommendedName>
</protein>
<dbReference type="AlphaFoldDB" id="A0A8T0SL23"/>
<dbReference type="SUPFAM" id="SSF52540">
    <property type="entry name" value="P-loop containing nucleoside triphosphate hydrolases"/>
    <property type="match status" value="1"/>
</dbReference>
<name>A0A8T0SL23_PANVG</name>
<dbReference type="Proteomes" id="UP000823388">
    <property type="component" value="Chromosome 5K"/>
</dbReference>
<feature type="non-terminal residue" evidence="1">
    <location>
        <position position="468"/>
    </location>
</feature>
<dbReference type="EMBL" id="CM029045">
    <property type="protein sequence ID" value="KAG2597738.1"/>
    <property type="molecule type" value="Genomic_DNA"/>
</dbReference>
<evidence type="ECO:0000313" key="2">
    <source>
        <dbReference type="Proteomes" id="UP000823388"/>
    </source>
</evidence>
<reference evidence="1" key="1">
    <citation type="submission" date="2020-05" db="EMBL/GenBank/DDBJ databases">
        <title>WGS assembly of Panicum virgatum.</title>
        <authorList>
            <person name="Lovell J.T."/>
            <person name="Jenkins J."/>
            <person name="Shu S."/>
            <person name="Juenger T.E."/>
            <person name="Schmutz J."/>
        </authorList>
    </citation>
    <scope>NUCLEOTIDE SEQUENCE</scope>
    <source>
        <strain evidence="1">AP13</strain>
    </source>
</reference>
<comment type="caution">
    <text evidence="1">The sequence shown here is derived from an EMBL/GenBank/DDBJ whole genome shotgun (WGS) entry which is preliminary data.</text>
</comment>
<sequence length="468" mass="53553">MEMLLSAAFGEAISRSIDFFISKCSKPQAQDVEGRLGSVLLRAQVIIDEAMGRQITNQAMLLQLDMLRGAMHRGYYMLDAFRYQCHDKEGAEDQVVSQSLPLSKANFSNYFSYSSRKTQVFKQMQEVLDSLNSMILDANGTVISLKNYPRMYRQPYSMHLLLSNCMFDRQLETQLVINFLLRAQPHRAEKLEVLPIVGPIRVGKSTLVTDVCNDERVRDHFSEIVFLTDHDFRDEMLSVFTQGSCAMEHRNGSTRKDGRLLVIIDKLCSALRRSTTNGTKIIITSRSDKVRKLGTTGVISLTYPASDAFCYFFKTLTFGSTDPEQHPRLAYVAMEIAEILNNTPLIAANILASLLRENFDINFWCKLLVFLRGIFQKHIAKFGEHPCDLLNQNRPTCLGRMMGRASEDFVIYDQYHRTSQEAVPNITLHDVMYGRAKPKPHGKFEVLGWRSRIPPYYNLRDRSRRPEG</sequence>
<organism evidence="1 2">
    <name type="scientific">Panicum virgatum</name>
    <name type="common">Blackwell switchgrass</name>
    <dbReference type="NCBI Taxonomy" id="38727"/>
    <lineage>
        <taxon>Eukaryota</taxon>
        <taxon>Viridiplantae</taxon>
        <taxon>Streptophyta</taxon>
        <taxon>Embryophyta</taxon>
        <taxon>Tracheophyta</taxon>
        <taxon>Spermatophyta</taxon>
        <taxon>Magnoliopsida</taxon>
        <taxon>Liliopsida</taxon>
        <taxon>Poales</taxon>
        <taxon>Poaceae</taxon>
        <taxon>PACMAD clade</taxon>
        <taxon>Panicoideae</taxon>
        <taxon>Panicodae</taxon>
        <taxon>Paniceae</taxon>
        <taxon>Panicinae</taxon>
        <taxon>Panicum</taxon>
        <taxon>Panicum sect. Hiantes</taxon>
    </lineage>
</organism>
<evidence type="ECO:0000313" key="1">
    <source>
        <dbReference type="EMBL" id="KAG2597738.1"/>
    </source>
</evidence>
<gene>
    <name evidence="1" type="ORF">PVAP13_5KG251400</name>
</gene>
<keyword evidence="2" id="KW-1185">Reference proteome</keyword>
<evidence type="ECO:0008006" key="3">
    <source>
        <dbReference type="Google" id="ProtNLM"/>
    </source>
</evidence>
<dbReference type="Gene3D" id="3.40.50.300">
    <property type="entry name" value="P-loop containing nucleotide triphosphate hydrolases"/>
    <property type="match status" value="1"/>
</dbReference>
<dbReference type="InterPro" id="IPR027417">
    <property type="entry name" value="P-loop_NTPase"/>
</dbReference>
<dbReference type="PANTHER" id="PTHR33377:SF23">
    <property type="entry name" value="NB-ARC DOMAIN-CONTAINING PROTEIN"/>
    <property type="match status" value="1"/>
</dbReference>